<evidence type="ECO:0000313" key="2">
    <source>
        <dbReference type="Proteomes" id="UP000576393"/>
    </source>
</evidence>
<keyword evidence="2" id="KW-1185">Reference proteome</keyword>
<sequence>MTSPRTEPRAGRAGDARARLRYLDRTVRLLFPGAGEIRPYSLLPHPLLPRRLAPRRWWHPGRRVMVPSGEDTIETYLGEALSAPVQVVLHVRPARRANRKPILEARTPDGPAAFVKIGDTDRARALVAHEARTLGLLADVPLKTVVPPVVLHHGTWRGLSVLALSPLPVRRGPVPEDLLVEAVAEISRLGRIHRDGRDGGPDGFTRHDGAGGADGFAWHGDFSPWNIARGPDGRLLVWDWERFATGVPLGFDAVHHFFQHALRRTDPAAAARACVARALRVLAPFGLTAAEARLTAARYLIALADRHAADGHSPLGPPGRWLGPAVDFEETLI</sequence>
<organism evidence="1 2">
    <name type="scientific">Streptosporangium sandarakinum</name>
    <dbReference type="NCBI Taxonomy" id="1260955"/>
    <lineage>
        <taxon>Bacteria</taxon>
        <taxon>Bacillati</taxon>
        <taxon>Actinomycetota</taxon>
        <taxon>Actinomycetes</taxon>
        <taxon>Streptosporangiales</taxon>
        <taxon>Streptosporangiaceae</taxon>
        <taxon>Streptosporangium</taxon>
    </lineage>
</organism>
<dbReference type="InterPro" id="IPR011009">
    <property type="entry name" value="Kinase-like_dom_sf"/>
</dbReference>
<evidence type="ECO:0000313" key="1">
    <source>
        <dbReference type="EMBL" id="NYF42795.1"/>
    </source>
</evidence>
<evidence type="ECO:0008006" key="3">
    <source>
        <dbReference type="Google" id="ProtNLM"/>
    </source>
</evidence>
<name>A0A852V9K5_9ACTN</name>
<comment type="caution">
    <text evidence="1">The sequence shown here is derived from an EMBL/GenBank/DDBJ whole genome shotgun (WGS) entry which is preliminary data.</text>
</comment>
<protein>
    <recommendedName>
        <fullName evidence="3">Phosphotransferase enzyme family protein</fullName>
    </recommendedName>
</protein>
<accession>A0A852V9K5</accession>
<dbReference type="EMBL" id="JACCCO010000002">
    <property type="protein sequence ID" value="NYF42795.1"/>
    <property type="molecule type" value="Genomic_DNA"/>
</dbReference>
<dbReference type="SUPFAM" id="SSF56112">
    <property type="entry name" value="Protein kinase-like (PK-like)"/>
    <property type="match status" value="1"/>
</dbReference>
<dbReference type="Proteomes" id="UP000576393">
    <property type="component" value="Unassembled WGS sequence"/>
</dbReference>
<proteinExistence type="predicted"/>
<dbReference type="RefSeq" id="WP_179825592.1">
    <property type="nucleotide sequence ID" value="NZ_JACCCO010000002.1"/>
</dbReference>
<reference evidence="1 2" key="1">
    <citation type="submission" date="2020-07" db="EMBL/GenBank/DDBJ databases">
        <title>Sequencing the genomes of 1000 actinobacteria strains.</title>
        <authorList>
            <person name="Klenk H.-P."/>
        </authorList>
    </citation>
    <scope>NUCLEOTIDE SEQUENCE [LARGE SCALE GENOMIC DNA]</scope>
    <source>
        <strain evidence="1 2">DSM 45763</strain>
    </source>
</reference>
<dbReference type="AlphaFoldDB" id="A0A852V9K5"/>
<gene>
    <name evidence="1" type="ORF">HDA43_004996</name>
</gene>